<protein>
    <submittedName>
        <fullName evidence="4">PTS fructose transporter subunit IIA</fullName>
    </submittedName>
</protein>
<dbReference type="InterPro" id="IPR011013">
    <property type="entry name" value="Gal_mutarotase_sf_dom"/>
</dbReference>
<dbReference type="Pfam" id="PF01074">
    <property type="entry name" value="Glyco_hydro_38N"/>
    <property type="match status" value="1"/>
</dbReference>
<dbReference type="Proteomes" id="UP000601171">
    <property type="component" value="Unassembled WGS sequence"/>
</dbReference>
<evidence type="ECO:0000313" key="5">
    <source>
        <dbReference type="Proteomes" id="UP000601171"/>
    </source>
</evidence>
<dbReference type="EMBL" id="JACRTG010000009">
    <property type="protein sequence ID" value="MBC8587299.1"/>
    <property type="molecule type" value="Genomic_DNA"/>
</dbReference>
<accession>A0A926EVM6</accession>
<name>A0A926EVM6_9FIRM</name>
<dbReference type="Gene3D" id="3.20.110.10">
    <property type="entry name" value="Glycoside hydrolase 38, N terminal domain"/>
    <property type="match status" value="1"/>
</dbReference>
<dbReference type="InterPro" id="IPR000602">
    <property type="entry name" value="Glyco_hydro_38_N"/>
</dbReference>
<dbReference type="Pfam" id="PF07748">
    <property type="entry name" value="Glyco_hydro_38C"/>
    <property type="match status" value="1"/>
</dbReference>
<feature type="domain" description="Glycoside hydrolase family 38 N-terminal" evidence="2">
    <location>
        <begin position="7"/>
        <end position="271"/>
    </location>
</feature>
<dbReference type="Gene3D" id="1.20.1270.50">
    <property type="entry name" value="Glycoside hydrolase family 38, central domain"/>
    <property type="match status" value="1"/>
</dbReference>
<evidence type="ECO:0000259" key="2">
    <source>
        <dbReference type="Pfam" id="PF01074"/>
    </source>
</evidence>
<comment type="caution">
    <text evidence="4">The sequence shown here is derived from an EMBL/GenBank/DDBJ whole genome shotgun (WGS) entry which is preliminary data.</text>
</comment>
<evidence type="ECO:0000259" key="3">
    <source>
        <dbReference type="Pfam" id="PF07748"/>
    </source>
</evidence>
<comment type="similarity">
    <text evidence="1">Belongs to the glycosyl hydrolase 38 family.</text>
</comment>
<dbReference type="PANTHER" id="PTHR46017:SF2">
    <property type="entry name" value="MANNOSYLGLYCERATE HYDROLASE"/>
    <property type="match status" value="1"/>
</dbReference>
<dbReference type="Gene3D" id="2.70.98.30">
    <property type="entry name" value="Golgi alpha-mannosidase II, domain 4"/>
    <property type="match status" value="1"/>
</dbReference>
<organism evidence="4 5">
    <name type="scientific">Paratissierella segnis</name>
    <dbReference type="NCBI Taxonomy" id="2763679"/>
    <lineage>
        <taxon>Bacteria</taxon>
        <taxon>Bacillati</taxon>
        <taxon>Bacillota</taxon>
        <taxon>Tissierellia</taxon>
        <taxon>Tissierellales</taxon>
        <taxon>Tissierellaceae</taxon>
        <taxon>Paratissierella</taxon>
    </lineage>
</organism>
<sequence length="888" mass="103016">MSKKIAHCIHHTHWDLIWYFTVQDAAVQFSYNMKEMIRGFKDGKIVNFFMDGQTAPIDEYLYMHPEDELYIEELVRSGKLIIGPFNSQLDCFISSGESVVNNLRLGIKTARKLGTISKIAYLPDSFGHSYDFPKIFNKFGIKDFVITRGVGDSYELGNEFYMESNDGSKLLVCTMLSGYGYGCYAFKEGILFEEEAKDYNKISVKSLIERLLKFSTVQNEFVFPLGFDQNPAILDIPKKIEFYNKKQDDIVFKLTTWEEFCNHVRAEGKNLQTHKSELFSTQYHRVHKSIFSARSDIKGLQDRCERILTYELQPLMSMLDSLGIEYDHGIIDKAWENLVKCQTHSSANLTDETNNYIERETKNVLNLATSAKIYLMKLVSISLEKDNSESYPLVVFNTLPEKRRIIGSFKILTKTPNFKILDENGDNISFTVVKSIKKNCGVLRKDAELIDYSKFYYETDIVFKTCEFNGISYKTFSVIEVDEASFNLFTQYDRFIENNRYKIYQNQDGIVIHDKKLDLKIEKAIYIEESGDEGDSFDYSYPDHDLILHDYMDNSDVDYRISKEISIMKIKGKMLIPSDLSKRKTKICDDEMLYSIQISLKKDSDVIEISGEVDNKSEQHRVRIVFRGTSKNEYSYAGTQYGYIKRKTNPEELKIWREEKWFEEPSPTFPLLNHVSMVNEDYTVSVFTRSSKEYEFIGNNFSDISITLFRSYGALGYPDLNRRPGRPSGLDYMVFSTPECQMKKKNKFELALYFNKKYDANKITNAYVEYACEDSYYQKQDFDKSINPISYFPTNPLSKPLPRSYEFMEVKDLDGSFGTIVKSDLSESYILRLYNNKNHPSSGGELIGYNNGKEAYITDMIDELEIVDVSNKLPEMNGGELRIIKIKK</sequence>
<dbReference type="InterPro" id="IPR027291">
    <property type="entry name" value="Glyco_hydro_38_N_sf"/>
</dbReference>
<dbReference type="SUPFAM" id="SSF88713">
    <property type="entry name" value="Glycoside hydrolase/deacetylase"/>
    <property type="match status" value="1"/>
</dbReference>
<proteinExistence type="inferred from homology"/>
<dbReference type="GO" id="GO:0030246">
    <property type="term" value="F:carbohydrate binding"/>
    <property type="evidence" value="ECO:0007669"/>
    <property type="project" value="InterPro"/>
</dbReference>
<evidence type="ECO:0000256" key="1">
    <source>
        <dbReference type="ARBA" id="ARBA00009792"/>
    </source>
</evidence>
<evidence type="ECO:0000313" key="4">
    <source>
        <dbReference type="EMBL" id="MBC8587299.1"/>
    </source>
</evidence>
<feature type="domain" description="Glycosyl hydrolase family 38 C-terminal" evidence="3">
    <location>
        <begin position="594"/>
        <end position="711"/>
    </location>
</feature>
<dbReference type="SUPFAM" id="SSF74650">
    <property type="entry name" value="Galactose mutarotase-like"/>
    <property type="match status" value="1"/>
</dbReference>
<gene>
    <name evidence="4" type="ORF">H8707_03460</name>
</gene>
<dbReference type="InterPro" id="IPR037094">
    <property type="entry name" value="Glyco_hydro_38_cen_sf"/>
</dbReference>
<reference evidence="4" key="1">
    <citation type="submission" date="2020-08" db="EMBL/GenBank/DDBJ databases">
        <title>Genome public.</title>
        <authorList>
            <person name="Liu C."/>
            <person name="Sun Q."/>
        </authorList>
    </citation>
    <scope>NUCLEOTIDE SEQUENCE</scope>
    <source>
        <strain evidence="4">BX21</strain>
    </source>
</reference>
<dbReference type="GO" id="GO:0009313">
    <property type="term" value="P:oligosaccharide catabolic process"/>
    <property type="evidence" value="ECO:0007669"/>
    <property type="project" value="TreeGrafter"/>
</dbReference>
<dbReference type="InterPro" id="IPR011330">
    <property type="entry name" value="Glyco_hydro/deAcase_b/a-brl"/>
</dbReference>
<dbReference type="GO" id="GO:0006013">
    <property type="term" value="P:mannose metabolic process"/>
    <property type="evidence" value="ECO:0007669"/>
    <property type="project" value="InterPro"/>
</dbReference>
<dbReference type="RefSeq" id="WP_262428772.1">
    <property type="nucleotide sequence ID" value="NZ_JACRTG010000009.1"/>
</dbReference>
<keyword evidence="5" id="KW-1185">Reference proteome</keyword>
<dbReference type="GO" id="GO:0004559">
    <property type="term" value="F:alpha-mannosidase activity"/>
    <property type="evidence" value="ECO:0007669"/>
    <property type="project" value="InterPro"/>
</dbReference>
<dbReference type="InterPro" id="IPR011682">
    <property type="entry name" value="Glyco_hydro_38_C"/>
</dbReference>
<dbReference type="AlphaFoldDB" id="A0A926EVM6"/>
<dbReference type="PANTHER" id="PTHR46017">
    <property type="entry name" value="ALPHA-MANNOSIDASE 2C1"/>
    <property type="match status" value="1"/>
</dbReference>